<accession>A0A2S0WEL6</accession>
<dbReference type="KEGG" id="clia:C3E79_06525"/>
<evidence type="ECO:0000313" key="2">
    <source>
        <dbReference type="Proteomes" id="UP000244754"/>
    </source>
</evidence>
<dbReference type="OrthoDB" id="4427368at2"/>
<organism evidence="1 2">
    <name type="scientific">Corynebacterium liangguodongii</name>
    <dbReference type="NCBI Taxonomy" id="2079535"/>
    <lineage>
        <taxon>Bacteria</taxon>
        <taxon>Bacillati</taxon>
        <taxon>Actinomycetota</taxon>
        <taxon>Actinomycetes</taxon>
        <taxon>Mycobacteriales</taxon>
        <taxon>Corynebacteriaceae</taxon>
        <taxon>Corynebacterium</taxon>
    </lineage>
</organism>
<gene>
    <name evidence="1" type="ORF">C3E79_06525</name>
</gene>
<name>A0A2S0WEL6_9CORY</name>
<sequence length="171" mass="18119">MNAANRDLVRALAAGLVIAAAVALTFALKLPGLILALALAAAVLTLAHRVDVSPEVASLRASLAISRDDIAETLSLFDDLLTGTSTDAIAARTLYFPALADMGTTDPVIQDFHLRAEAARRFIARVDTLLASPDLDRPQLERLVAVADERALSLVASWQDARRVAREIGPG</sequence>
<keyword evidence="2" id="KW-1185">Reference proteome</keyword>
<dbReference type="RefSeq" id="WP_108404183.1">
    <property type="nucleotide sequence ID" value="NZ_CP026948.1"/>
</dbReference>
<protein>
    <submittedName>
        <fullName evidence="1">Uncharacterized protein</fullName>
    </submittedName>
</protein>
<dbReference type="Proteomes" id="UP000244754">
    <property type="component" value="Chromosome"/>
</dbReference>
<reference evidence="2" key="1">
    <citation type="submission" date="2018-01" db="EMBL/GenBank/DDBJ databases">
        <authorList>
            <person name="Li J."/>
        </authorList>
    </citation>
    <scope>NUCLEOTIDE SEQUENCE [LARGE SCALE GENOMIC DNA]</scope>
    <source>
        <strain evidence="2">2184</strain>
    </source>
</reference>
<evidence type="ECO:0000313" key="1">
    <source>
        <dbReference type="EMBL" id="AWB84174.1"/>
    </source>
</evidence>
<dbReference type="EMBL" id="CP026948">
    <property type="protein sequence ID" value="AWB84174.1"/>
    <property type="molecule type" value="Genomic_DNA"/>
</dbReference>
<dbReference type="AlphaFoldDB" id="A0A2S0WEL6"/>
<proteinExistence type="predicted"/>